<dbReference type="AlphaFoldDB" id="A0A9E7TLL8"/>
<reference evidence="2" key="1">
    <citation type="submission" date="2022-04" db="EMBL/GenBank/DDBJ databases">
        <title>Complete genome of Methanoplanus endosymbiosus DSM 3599.</title>
        <authorList>
            <person name="Chen S.-C."/>
            <person name="You Y.-T."/>
            <person name="Zhou Y.-Z."/>
            <person name="Lai M.-C."/>
        </authorList>
    </citation>
    <scope>NUCLEOTIDE SEQUENCE</scope>
    <source>
        <strain evidence="2">DSM 3599</strain>
    </source>
</reference>
<evidence type="ECO:0000313" key="2">
    <source>
        <dbReference type="EMBL" id="UUX93900.1"/>
    </source>
</evidence>
<evidence type="ECO:0000313" key="3">
    <source>
        <dbReference type="Proteomes" id="UP001060368"/>
    </source>
</evidence>
<organism evidence="2 3">
    <name type="scientific">Methanoplanus endosymbiosus</name>
    <dbReference type="NCBI Taxonomy" id="33865"/>
    <lineage>
        <taxon>Archaea</taxon>
        <taxon>Methanobacteriati</taxon>
        <taxon>Methanobacteriota</taxon>
        <taxon>Stenosarchaea group</taxon>
        <taxon>Methanomicrobia</taxon>
        <taxon>Methanomicrobiales</taxon>
        <taxon>Methanomicrobiaceae</taxon>
        <taxon>Methanoplanus</taxon>
    </lineage>
</organism>
<dbReference type="Proteomes" id="UP001060368">
    <property type="component" value="Chromosome"/>
</dbReference>
<sequence>MSSYSESLKQVQYGRNKEHDKLPQLNLALVFGQESNLPFYYRKLAGNIPDSKTISRLLEELNILGYSKVKLVLDRGFYSEVNINNMFKSHPKFLAGVSMSLTFIREELDGIYDNFRSFERYSENYELYYQTVRTTWNYTQKRPYKGDTLQESRRLYIHYFYNIDRAAEDEKNFDRKLIALKQELESGERVPGHAKLYQRYFITKTTPKRGTKAQIIDENVSKAKRYFGFFALISNEKMDAVTALELYRNKDVVEKAFGNLKERLNMRRTLVSSEQSLDGKLFVQFVALIYLSYLKKQMQDKDLFKKYTLPGMLDKLDVIECFEQPRKSLRRGEILDKQVQLYHDLGVVPPTSL</sequence>
<accession>A0A9E7TLL8</accession>
<dbReference type="GO" id="GO:0006313">
    <property type="term" value="P:DNA transposition"/>
    <property type="evidence" value="ECO:0007669"/>
    <property type="project" value="InterPro"/>
</dbReference>
<name>A0A9E7TLL8_9EURY</name>
<dbReference type="EMBL" id="CP096115">
    <property type="protein sequence ID" value="UUX93900.1"/>
    <property type="molecule type" value="Genomic_DNA"/>
</dbReference>
<dbReference type="InterPro" id="IPR047654">
    <property type="entry name" value="IS1634_transpos"/>
</dbReference>
<dbReference type="GO" id="GO:0004803">
    <property type="term" value="F:transposase activity"/>
    <property type="evidence" value="ECO:0007669"/>
    <property type="project" value="InterPro"/>
</dbReference>
<evidence type="ECO:0000259" key="1">
    <source>
        <dbReference type="Pfam" id="PF01609"/>
    </source>
</evidence>
<protein>
    <submittedName>
        <fullName evidence="2">IS1634 family transposase</fullName>
    </submittedName>
</protein>
<proteinExistence type="predicted"/>
<dbReference type="NCBIfam" id="NF033559">
    <property type="entry name" value="transpos_IS1634"/>
    <property type="match status" value="1"/>
</dbReference>
<keyword evidence="3" id="KW-1185">Reference proteome</keyword>
<dbReference type="InterPro" id="IPR002559">
    <property type="entry name" value="Transposase_11"/>
</dbReference>
<dbReference type="KEGG" id="mend:L6E24_12960"/>
<dbReference type="PANTHER" id="PTHR34614:SF2">
    <property type="entry name" value="TRANSPOSASE IS4-LIKE DOMAIN-CONTAINING PROTEIN"/>
    <property type="match status" value="1"/>
</dbReference>
<dbReference type="GO" id="GO:0003677">
    <property type="term" value="F:DNA binding"/>
    <property type="evidence" value="ECO:0007669"/>
    <property type="project" value="InterPro"/>
</dbReference>
<gene>
    <name evidence="2" type="ORF">L6E24_12960</name>
</gene>
<feature type="domain" description="Transposase IS4-like" evidence="1">
    <location>
        <begin position="12"/>
        <end position="288"/>
    </location>
</feature>
<dbReference type="PANTHER" id="PTHR34614">
    <property type="match status" value="1"/>
</dbReference>
<dbReference type="Pfam" id="PF01609">
    <property type="entry name" value="DDE_Tnp_1"/>
    <property type="match status" value="1"/>
</dbReference>